<dbReference type="Proteomes" id="UP000220045">
    <property type="component" value="Unassembled WGS sequence"/>
</dbReference>
<dbReference type="PANTHER" id="PTHR33778">
    <property type="entry name" value="PROTEIN MGTC"/>
    <property type="match status" value="1"/>
</dbReference>
<dbReference type="PRINTS" id="PR01837">
    <property type="entry name" value="MGTCSAPBPROT"/>
</dbReference>
<dbReference type="InterPro" id="IPR003416">
    <property type="entry name" value="MgtC/SapB/SrpB/YhiD_fam"/>
</dbReference>
<name>A0A2C4HSP4_9BACI</name>
<feature type="domain" description="MgtC/SapB/SrpB/YhiD N-terminal" evidence="7">
    <location>
        <begin position="9"/>
        <end position="105"/>
    </location>
</feature>
<dbReference type="PANTHER" id="PTHR33778:SF3">
    <property type="entry name" value="PROTEIN MGTC"/>
    <property type="match status" value="1"/>
</dbReference>
<gene>
    <name evidence="9" type="ORF">CN684_01325</name>
</gene>
<sequence>MMVWYDIVLRLFIAIIVGACIFVLLSVMLDHDASPSRIAAQVVSGIGFLGGGVIIRDGFSIRGLNTAATLWCAAAVGTLTGAGFLVAAILGAAGVLLANILLRPIALFMNQKSKEESPEQTNYLLSLTCSEEHESHIRFLLMHMVSSEGIGLKKLYSEDVDSNQKVCIQATLHCSTNAAVLIEKVVGRMLLESDVTTAGWKTSLALEAS</sequence>
<accession>A0A2C4HSP4</accession>
<dbReference type="Pfam" id="PF02308">
    <property type="entry name" value="MgtC"/>
    <property type="match status" value="1"/>
</dbReference>
<keyword evidence="6" id="KW-0472">Membrane</keyword>
<dbReference type="Gene3D" id="3.30.70.260">
    <property type="match status" value="1"/>
</dbReference>
<evidence type="ECO:0000256" key="1">
    <source>
        <dbReference type="ARBA" id="ARBA00004651"/>
    </source>
</evidence>
<organism evidence="9 10">
    <name type="scientific">Bacillus wiedmannii</name>
    <dbReference type="NCBI Taxonomy" id="1890302"/>
    <lineage>
        <taxon>Bacteria</taxon>
        <taxon>Bacillati</taxon>
        <taxon>Bacillota</taxon>
        <taxon>Bacilli</taxon>
        <taxon>Bacillales</taxon>
        <taxon>Bacillaceae</taxon>
        <taxon>Bacillus</taxon>
        <taxon>Bacillus cereus group</taxon>
    </lineage>
</organism>
<evidence type="ECO:0000259" key="7">
    <source>
        <dbReference type="Pfam" id="PF02308"/>
    </source>
</evidence>
<evidence type="ECO:0000313" key="10">
    <source>
        <dbReference type="Proteomes" id="UP000220045"/>
    </source>
</evidence>
<evidence type="ECO:0000313" key="9">
    <source>
        <dbReference type="EMBL" id="PEJ11187.1"/>
    </source>
</evidence>
<comment type="subcellular location">
    <subcellularLocation>
        <location evidence="1">Cell membrane</location>
        <topology evidence="1">Multi-pass membrane protein</topology>
    </subcellularLocation>
</comment>
<feature type="domain" description="MgtC-like C-terminal" evidence="8">
    <location>
        <begin position="123"/>
        <end position="200"/>
    </location>
</feature>
<keyword evidence="4" id="KW-0812">Transmembrane</keyword>
<dbReference type="InterPro" id="IPR049177">
    <property type="entry name" value="MgtC_SapB_SrpB_YhiD_N"/>
</dbReference>
<keyword evidence="3" id="KW-1003">Cell membrane</keyword>
<evidence type="ECO:0000256" key="6">
    <source>
        <dbReference type="ARBA" id="ARBA00023136"/>
    </source>
</evidence>
<evidence type="ECO:0000256" key="2">
    <source>
        <dbReference type="ARBA" id="ARBA00009298"/>
    </source>
</evidence>
<dbReference type="AlphaFoldDB" id="A0A2C4HSP4"/>
<dbReference type="GO" id="GO:0005886">
    <property type="term" value="C:plasma membrane"/>
    <property type="evidence" value="ECO:0007669"/>
    <property type="project" value="UniProtKB-SubCell"/>
</dbReference>
<comment type="caution">
    <text evidence="9">The sequence shown here is derived from an EMBL/GenBank/DDBJ whole genome shotgun (WGS) entry which is preliminary data.</text>
</comment>
<dbReference type="InterPro" id="IPR048640">
    <property type="entry name" value="MgtC-like_C"/>
</dbReference>
<evidence type="ECO:0008006" key="11">
    <source>
        <dbReference type="Google" id="ProtNLM"/>
    </source>
</evidence>
<dbReference type="EMBL" id="NUEL01000004">
    <property type="protein sequence ID" value="PEJ11187.1"/>
    <property type="molecule type" value="Genomic_DNA"/>
</dbReference>
<reference evidence="9 10" key="1">
    <citation type="submission" date="2017-09" db="EMBL/GenBank/DDBJ databases">
        <title>Large-scale bioinformatics analysis of Bacillus genomes uncovers conserved roles of natural products in bacterial physiology.</title>
        <authorList>
            <consortium name="Agbiome Team Llc"/>
            <person name="Bleich R.M."/>
            <person name="Grubbs K.J."/>
            <person name="Santa Maria K.C."/>
            <person name="Allen S.E."/>
            <person name="Farag S."/>
            <person name="Shank E.A."/>
            <person name="Bowers A."/>
        </authorList>
    </citation>
    <scope>NUCLEOTIDE SEQUENCE [LARGE SCALE GENOMIC DNA]</scope>
    <source>
        <strain evidence="9 10">AFS004017</strain>
    </source>
</reference>
<evidence type="ECO:0000256" key="3">
    <source>
        <dbReference type="ARBA" id="ARBA00022475"/>
    </source>
</evidence>
<evidence type="ECO:0000256" key="4">
    <source>
        <dbReference type="ARBA" id="ARBA00022692"/>
    </source>
</evidence>
<evidence type="ECO:0000256" key="5">
    <source>
        <dbReference type="ARBA" id="ARBA00022989"/>
    </source>
</evidence>
<comment type="similarity">
    <text evidence="2">Belongs to the MgtC/SapB family.</text>
</comment>
<keyword evidence="5" id="KW-1133">Transmembrane helix</keyword>
<proteinExistence type="inferred from homology"/>
<evidence type="ECO:0000259" key="8">
    <source>
        <dbReference type="Pfam" id="PF21770"/>
    </source>
</evidence>
<dbReference type="Pfam" id="PF21770">
    <property type="entry name" value="MgtC_SapB_C"/>
    <property type="match status" value="1"/>
</dbReference>
<protein>
    <recommendedName>
        <fullName evidence="11">MgtC/SapB family protein</fullName>
    </recommendedName>
</protein>